<feature type="region of interest" description="Disordered" evidence="9">
    <location>
        <begin position="136"/>
        <end position="170"/>
    </location>
</feature>
<dbReference type="InterPro" id="IPR036236">
    <property type="entry name" value="Znf_C2H2_sf"/>
</dbReference>
<dbReference type="Pfam" id="PF00096">
    <property type="entry name" value="zf-C2H2"/>
    <property type="match status" value="2"/>
</dbReference>
<dbReference type="SMART" id="SM00355">
    <property type="entry name" value="ZnF_C2H2"/>
    <property type="match status" value="2"/>
</dbReference>
<feature type="compositionally biased region" description="Basic residues" evidence="9">
    <location>
        <begin position="11"/>
        <end position="20"/>
    </location>
</feature>
<protein>
    <recommendedName>
        <fullName evidence="10">C2H2-type domain-containing protein</fullName>
    </recommendedName>
</protein>
<sequence length="716" mass="78705">MLSNNSTSSIQRRRQQHRRQQSLEVPIIATPIPVNPTKRALQSRSAHRRGLSLDQSLSAPRSPSGFRPLLPQNGPQQRQKLQSPSQQMVSVQETNIGQPQQMVQQQVQETQQQMPIGQPGYLAQDFRHLQQQQNNGRFNSQPQIRPHHQLQQHSGSPTLQPMANLQQQPTHQGFAAADFQGHLQHQIQGGTSQSQPQLQIPQSPSRQSLLNPEQAAEELQKHIEWFKKTYGSSPQVNIDLEQKPSTPIVQVGQHDAPAVEIPQQQCFNSFSSYAPSMPQTPLSNSYARTVPNTPQTFKQNWPSPPPSKAKHARSQSYQFDCAPMDNVNAINGSFDTTPLFRNQGGAIGEAFFDEVFAGASDHDYASSAYTSSVVDPSSPGPQHHHTPMPTLFEEATTPNGHMHAHATCADDSHLLLQATAGAVHHELDPYAFMGMLDPMDDRQAALDSMQIDASINETGISAEEVQQYISEQDPVDNKTPWTCLFPGCGKKFGRKENIRSHVQTHLGDRQFKCNVCNKCFVRQHDLKRHAKIHTGERENQCPCGQSFARADALTRHRQRGMCTGTLPGFERKEGAAPKRGRPKKNGGSRPGLQERTSKAAKARQLDAELDAAEAALADFYQASSVSGSESGPITPPDSSSFGSDDHILDNMLDFGNAGSWQHVTPPTSPLSGDDAATVKTVSPAALEMGPGGALDDHHSLSFEDEVGGYLSDWLSQ</sequence>
<keyword evidence="3 8" id="KW-0863">Zinc-finger</keyword>
<keyword evidence="5" id="KW-0805">Transcription regulation</keyword>
<dbReference type="InterPro" id="IPR051061">
    <property type="entry name" value="Zinc_finger_trans_reg"/>
</dbReference>
<feature type="region of interest" description="Disordered" evidence="9">
    <location>
        <begin position="186"/>
        <end position="216"/>
    </location>
</feature>
<feature type="domain" description="C2H2-type" evidence="10">
    <location>
        <begin position="511"/>
        <end position="538"/>
    </location>
</feature>
<evidence type="ECO:0000256" key="7">
    <source>
        <dbReference type="ARBA" id="ARBA00023242"/>
    </source>
</evidence>
<evidence type="ECO:0000313" key="12">
    <source>
        <dbReference type="Proteomes" id="UP000799441"/>
    </source>
</evidence>
<evidence type="ECO:0000256" key="9">
    <source>
        <dbReference type="SAM" id="MobiDB-lite"/>
    </source>
</evidence>
<dbReference type="PANTHER" id="PTHR46179:SF13">
    <property type="entry name" value="C2H2-TYPE DOMAIN-CONTAINING PROTEIN"/>
    <property type="match status" value="1"/>
</dbReference>
<evidence type="ECO:0000256" key="5">
    <source>
        <dbReference type="ARBA" id="ARBA00023015"/>
    </source>
</evidence>
<comment type="caution">
    <text evidence="11">The sequence shown here is derived from an EMBL/GenBank/DDBJ whole genome shotgun (WGS) entry which is preliminary data.</text>
</comment>
<keyword evidence="2" id="KW-0479">Metal-binding</keyword>
<feature type="compositionally biased region" description="Polar residues" evidence="9">
    <location>
        <begin position="1"/>
        <end position="10"/>
    </location>
</feature>
<feature type="domain" description="C2H2-type" evidence="10">
    <location>
        <begin position="481"/>
        <end position="510"/>
    </location>
</feature>
<feature type="compositionally biased region" description="Polar residues" evidence="9">
    <location>
        <begin position="151"/>
        <end position="170"/>
    </location>
</feature>
<dbReference type="PANTHER" id="PTHR46179">
    <property type="entry name" value="ZINC FINGER PROTEIN"/>
    <property type="match status" value="1"/>
</dbReference>
<dbReference type="SUPFAM" id="SSF57667">
    <property type="entry name" value="beta-beta-alpha zinc fingers"/>
    <property type="match status" value="2"/>
</dbReference>
<dbReference type="AlphaFoldDB" id="A0A9P4USZ5"/>
<feature type="compositionally biased region" description="Low complexity" evidence="9">
    <location>
        <begin position="192"/>
        <end position="210"/>
    </location>
</feature>
<feature type="region of interest" description="Disordered" evidence="9">
    <location>
        <begin position="1"/>
        <end position="91"/>
    </location>
</feature>
<dbReference type="GO" id="GO:0006357">
    <property type="term" value="P:regulation of transcription by RNA polymerase II"/>
    <property type="evidence" value="ECO:0007669"/>
    <property type="project" value="TreeGrafter"/>
</dbReference>
<feature type="compositionally biased region" description="Low complexity" evidence="9">
    <location>
        <begin position="75"/>
        <end position="87"/>
    </location>
</feature>
<evidence type="ECO:0000256" key="8">
    <source>
        <dbReference type="PROSITE-ProRule" id="PRU00042"/>
    </source>
</evidence>
<dbReference type="PROSITE" id="PS00028">
    <property type="entry name" value="ZINC_FINGER_C2H2_1"/>
    <property type="match status" value="2"/>
</dbReference>
<keyword evidence="7" id="KW-0539">Nucleus</keyword>
<evidence type="ECO:0000256" key="2">
    <source>
        <dbReference type="ARBA" id="ARBA00022723"/>
    </source>
</evidence>
<evidence type="ECO:0000256" key="6">
    <source>
        <dbReference type="ARBA" id="ARBA00023163"/>
    </source>
</evidence>
<keyword evidence="12" id="KW-1185">Reference proteome</keyword>
<evidence type="ECO:0000256" key="1">
    <source>
        <dbReference type="ARBA" id="ARBA00004123"/>
    </source>
</evidence>
<proteinExistence type="predicted"/>
<dbReference type="Proteomes" id="UP000799441">
    <property type="component" value="Unassembled WGS sequence"/>
</dbReference>
<dbReference type="FunFam" id="3.30.160.60:FF:001649">
    <property type="entry name" value="C2H2 transcription factor Swi5"/>
    <property type="match status" value="1"/>
</dbReference>
<dbReference type="EMBL" id="MU003772">
    <property type="protein sequence ID" value="KAF2724228.1"/>
    <property type="molecule type" value="Genomic_DNA"/>
</dbReference>
<dbReference type="InterPro" id="IPR013087">
    <property type="entry name" value="Znf_C2H2_type"/>
</dbReference>
<comment type="subcellular location">
    <subcellularLocation>
        <location evidence="1">Nucleus</location>
    </subcellularLocation>
</comment>
<keyword evidence="4" id="KW-0862">Zinc</keyword>
<keyword evidence="6" id="KW-0804">Transcription</keyword>
<evidence type="ECO:0000256" key="3">
    <source>
        <dbReference type="ARBA" id="ARBA00022771"/>
    </source>
</evidence>
<dbReference type="GO" id="GO:0008270">
    <property type="term" value="F:zinc ion binding"/>
    <property type="evidence" value="ECO:0007669"/>
    <property type="project" value="UniProtKB-KW"/>
</dbReference>
<name>A0A9P4USZ5_9PEZI</name>
<feature type="region of interest" description="Disordered" evidence="9">
    <location>
        <begin position="561"/>
        <end position="604"/>
    </location>
</feature>
<organism evidence="11 12">
    <name type="scientific">Polychaeton citri CBS 116435</name>
    <dbReference type="NCBI Taxonomy" id="1314669"/>
    <lineage>
        <taxon>Eukaryota</taxon>
        <taxon>Fungi</taxon>
        <taxon>Dikarya</taxon>
        <taxon>Ascomycota</taxon>
        <taxon>Pezizomycotina</taxon>
        <taxon>Dothideomycetes</taxon>
        <taxon>Dothideomycetidae</taxon>
        <taxon>Capnodiales</taxon>
        <taxon>Capnodiaceae</taxon>
        <taxon>Polychaeton</taxon>
    </lineage>
</organism>
<accession>A0A9P4USZ5</accession>
<gene>
    <name evidence="11" type="ORF">K431DRAFT_343985</name>
</gene>
<dbReference type="Gene3D" id="3.30.160.60">
    <property type="entry name" value="Classic Zinc Finger"/>
    <property type="match status" value="2"/>
</dbReference>
<evidence type="ECO:0000256" key="4">
    <source>
        <dbReference type="ARBA" id="ARBA00022833"/>
    </source>
</evidence>
<dbReference type="GO" id="GO:0005634">
    <property type="term" value="C:nucleus"/>
    <property type="evidence" value="ECO:0007669"/>
    <property type="project" value="UniProtKB-SubCell"/>
</dbReference>
<dbReference type="PROSITE" id="PS50157">
    <property type="entry name" value="ZINC_FINGER_C2H2_2"/>
    <property type="match status" value="2"/>
</dbReference>
<dbReference type="OrthoDB" id="8117402at2759"/>
<reference evidence="11" key="1">
    <citation type="journal article" date="2020" name="Stud. Mycol.">
        <title>101 Dothideomycetes genomes: a test case for predicting lifestyles and emergence of pathogens.</title>
        <authorList>
            <person name="Haridas S."/>
            <person name="Albert R."/>
            <person name="Binder M."/>
            <person name="Bloem J."/>
            <person name="Labutti K."/>
            <person name="Salamov A."/>
            <person name="Andreopoulos B."/>
            <person name="Baker S."/>
            <person name="Barry K."/>
            <person name="Bills G."/>
            <person name="Bluhm B."/>
            <person name="Cannon C."/>
            <person name="Castanera R."/>
            <person name="Culley D."/>
            <person name="Daum C."/>
            <person name="Ezra D."/>
            <person name="Gonzalez J."/>
            <person name="Henrissat B."/>
            <person name="Kuo A."/>
            <person name="Liang C."/>
            <person name="Lipzen A."/>
            <person name="Lutzoni F."/>
            <person name="Magnuson J."/>
            <person name="Mondo S."/>
            <person name="Nolan M."/>
            <person name="Ohm R."/>
            <person name="Pangilinan J."/>
            <person name="Park H.-J."/>
            <person name="Ramirez L."/>
            <person name="Alfaro M."/>
            <person name="Sun H."/>
            <person name="Tritt A."/>
            <person name="Yoshinaga Y."/>
            <person name="Zwiers L.-H."/>
            <person name="Turgeon B."/>
            <person name="Goodwin S."/>
            <person name="Spatafora J."/>
            <person name="Crous P."/>
            <person name="Grigoriev I."/>
        </authorList>
    </citation>
    <scope>NUCLEOTIDE SEQUENCE</scope>
    <source>
        <strain evidence="11">CBS 116435</strain>
    </source>
</reference>
<feature type="region of interest" description="Disordered" evidence="9">
    <location>
        <begin position="369"/>
        <end position="390"/>
    </location>
</feature>
<evidence type="ECO:0000259" key="10">
    <source>
        <dbReference type="PROSITE" id="PS50157"/>
    </source>
</evidence>
<evidence type="ECO:0000313" key="11">
    <source>
        <dbReference type="EMBL" id="KAF2724228.1"/>
    </source>
</evidence>